<proteinExistence type="predicted"/>
<name>A0A7I8WBH4_9ANNE</name>
<feature type="signal peptide" evidence="1">
    <location>
        <begin position="1"/>
        <end position="16"/>
    </location>
</feature>
<keyword evidence="1" id="KW-0732">Signal</keyword>
<accession>A0A7I8WBH4</accession>
<dbReference type="EMBL" id="CAJFCJ010000026">
    <property type="protein sequence ID" value="CAD5125450.1"/>
    <property type="molecule type" value="Genomic_DNA"/>
</dbReference>
<evidence type="ECO:0000256" key="1">
    <source>
        <dbReference type="SAM" id="SignalP"/>
    </source>
</evidence>
<reference evidence="2 3" key="1">
    <citation type="submission" date="2020-08" db="EMBL/GenBank/DDBJ databases">
        <authorList>
            <person name="Hejnol A."/>
        </authorList>
    </citation>
    <scope>NUCLEOTIDE SEQUENCE [LARGE SCALE GENOMIC DNA]</scope>
</reference>
<comment type="caution">
    <text evidence="2">The sequence shown here is derived from an EMBL/GenBank/DDBJ whole genome shotgun (WGS) entry which is preliminary data.</text>
</comment>
<gene>
    <name evidence="2" type="ORF">DGYR_LOCUS12825</name>
</gene>
<dbReference type="AlphaFoldDB" id="A0A7I8WBH4"/>
<evidence type="ECO:0000313" key="2">
    <source>
        <dbReference type="EMBL" id="CAD5125450.1"/>
    </source>
</evidence>
<sequence length="561" mass="63934">MNVLFFITLLVVSCTCMILENENIARGRLSYQSMEKDQTNRATQANYLLPNGLTETYNNLRANQLDWWSIDLGHKYNIEEICMWNCKGQSYSKDFKVFAGEFPDDEQSTCIDGNFEVIYEATFSPVSYKCKTCSCTGSYVSIKTKGHVFRFSACDIKIKGTIVQNSENEIFNLSSSNFYYGQYINSPQPSALQDLNFATYIETFYHNPSLIKPFIRLDLLATRQVQTIIIQTYKSTGRYMFQDVRITIFKVPETFQSPPQSSMIAHIRDSSSDNYNYYPTYVGYSPQYISGRFVLIKAETGGNPIMTLRISHLSIHVKKLNDTNINSKCIEKKNQFISVHKDNIQLTNILNDGIYFSDGTTDNIAFGPSQPISITTQTIFSNTICLTIFASGIERANGVGVRLLKDDINVHNYNVNTEFRYQQTVCENFSIKSINKIIIFGTHNYKLSEVDIYICNINSVPIPIESFLNNCQTSLQDQLIVPNSIANTISAGIGFGGFNLSIEYFKVFGKVNNQMFKECKMIDRMIVVNTNVFFYDCNLPTHTIYAYIFNPIMKITSILVL</sequence>
<evidence type="ECO:0000313" key="3">
    <source>
        <dbReference type="Proteomes" id="UP000549394"/>
    </source>
</evidence>
<organism evidence="2 3">
    <name type="scientific">Dimorphilus gyrociliatus</name>
    <dbReference type="NCBI Taxonomy" id="2664684"/>
    <lineage>
        <taxon>Eukaryota</taxon>
        <taxon>Metazoa</taxon>
        <taxon>Spiralia</taxon>
        <taxon>Lophotrochozoa</taxon>
        <taxon>Annelida</taxon>
        <taxon>Polychaeta</taxon>
        <taxon>Polychaeta incertae sedis</taxon>
        <taxon>Dinophilidae</taxon>
        <taxon>Dimorphilus</taxon>
    </lineage>
</organism>
<protein>
    <submittedName>
        <fullName evidence="2">DgyrCDS13669</fullName>
    </submittedName>
</protein>
<dbReference type="SUPFAM" id="SSF49785">
    <property type="entry name" value="Galactose-binding domain-like"/>
    <property type="match status" value="1"/>
</dbReference>
<dbReference type="InterPro" id="IPR008979">
    <property type="entry name" value="Galactose-bd-like_sf"/>
</dbReference>
<dbReference type="Proteomes" id="UP000549394">
    <property type="component" value="Unassembled WGS sequence"/>
</dbReference>
<feature type="chain" id="PRO_5029866869" evidence="1">
    <location>
        <begin position="17"/>
        <end position="561"/>
    </location>
</feature>
<keyword evidence="3" id="KW-1185">Reference proteome</keyword>
<dbReference type="Gene3D" id="2.60.120.260">
    <property type="entry name" value="Galactose-binding domain-like"/>
    <property type="match status" value="1"/>
</dbReference>